<dbReference type="AlphaFoldDB" id="A0A9W6J2R4"/>
<reference evidence="1" key="2">
    <citation type="submission" date="2023-01" db="EMBL/GenBank/DDBJ databases">
        <authorList>
            <person name="Sun Q."/>
            <person name="Evtushenko L."/>
        </authorList>
    </citation>
    <scope>NUCLEOTIDE SEQUENCE</scope>
    <source>
        <strain evidence="1">VKM B-2347</strain>
    </source>
</reference>
<name>A0A9W6J2R4_9HYPH</name>
<evidence type="ECO:0000313" key="1">
    <source>
        <dbReference type="EMBL" id="GLK69795.1"/>
    </source>
</evidence>
<accession>A0A9W6J2R4</accession>
<keyword evidence="2" id="KW-1185">Reference proteome</keyword>
<organism evidence="1 2">
    <name type="scientific">Hansschlegelia plantiphila</name>
    <dbReference type="NCBI Taxonomy" id="374655"/>
    <lineage>
        <taxon>Bacteria</taxon>
        <taxon>Pseudomonadati</taxon>
        <taxon>Pseudomonadota</taxon>
        <taxon>Alphaproteobacteria</taxon>
        <taxon>Hyphomicrobiales</taxon>
        <taxon>Methylopilaceae</taxon>
        <taxon>Hansschlegelia</taxon>
    </lineage>
</organism>
<gene>
    <name evidence="1" type="ORF">GCM10008179_34330</name>
</gene>
<reference evidence="1" key="1">
    <citation type="journal article" date="2014" name="Int. J. Syst. Evol. Microbiol.">
        <title>Complete genome sequence of Corynebacterium casei LMG S-19264T (=DSM 44701T), isolated from a smear-ripened cheese.</title>
        <authorList>
            <consortium name="US DOE Joint Genome Institute (JGI-PGF)"/>
            <person name="Walter F."/>
            <person name="Albersmeier A."/>
            <person name="Kalinowski J."/>
            <person name="Ruckert C."/>
        </authorList>
    </citation>
    <scope>NUCLEOTIDE SEQUENCE</scope>
    <source>
        <strain evidence="1">VKM B-2347</strain>
    </source>
</reference>
<dbReference type="Proteomes" id="UP001143372">
    <property type="component" value="Unassembled WGS sequence"/>
</dbReference>
<protein>
    <submittedName>
        <fullName evidence="1">Uncharacterized protein</fullName>
    </submittedName>
</protein>
<proteinExistence type="predicted"/>
<comment type="caution">
    <text evidence="1">The sequence shown here is derived from an EMBL/GenBank/DDBJ whole genome shotgun (WGS) entry which is preliminary data.</text>
</comment>
<dbReference type="EMBL" id="BSFI01000023">
    <property type="protein sequence ID" value="GLK69795.1"/>
    <property type="molecule type" value="Genomic_DNA"/>
</dbReference>
<evidence type="ECO:0000313" key="2">
    <source>
        <dbReference type="Proteomes" id="UP001143372"/>
    </source>
</evidence>
<sequence length="226" mass="23248">MVGAALAASSLAACGSANEKVARADFGDVRALATTGALRIVTERQRRGYQPVVCTEPMPDYAVAFDRKTDVNLKLIGTITPPATAPASGEGAVVVDAKEKLDEGEGRAAAVLALRDGLYAACQSYANGVIGHDAYAMILSQYGYLLVALVGGGKADAVDDKGKKVTAVAAAAIDSRKAALSTLIVACVSGHDPTRLDVRGENPVLTTPFCRNVMSAALRQATGGRL</sequence>